<organism evidence="5 6">
    <name type="scientific">Alkalispirochaeta sphaeroplastigenens</name>
    <dbReference type="NCBI Taxonomy" id="1187066"/>
    <lineage>
        <taxon>Bacteria</taxon>
        <taxon>Pseudomonadati</taxon>
        <taxon>Spirochaetota</taxon>
        <taxon>Spirochaetia</taxon>
        <taxon>Spirochaetales</taxon>
        <taxon>Spirochaetaceae</taxon>
        <taxon>Alkalispirochaeta</taxon>
    </lineage>
</organism>
<dbReference type="InterPro" id="IPR008920">
    <property type="entry name" value="TF_FadR/GntR_C"/>
</dbReference>
<dbReference type="CDD" id="cd07377">
    <property type="entry name" value="WHTH_GntR"/>
    <property type="match status" value="1"/>
</dbReference>
<comment type="caution">
    <text evidence="5">The sequence shown here is derived from an EMBL/GenBank/DDBJ whole genome shotgun (WGS) entry which is preliminary data.</text>
</comment>
<gene>
    <name evidence="5" type="ORF">AU468_05895</name>
</gene>
<evidence type="ECO:0000256" key="1">
    <source>
        <dbReference type="ARBA" id="ARBA00023015"/>
    </source>
</evidence>
<protein>
    <recommendedName>
        <fullName evidence="4">HTH gntR-type domain-containing protein</fullName>
    </recommendedName>
</protein>
<keyword evidence="1" id="KW-0805">Transcription regulation</keyword>
<dbReference type="PRINTS" id="PR00035">
    <property type="entry name" value="HTHGNTR"/>
</dbReference>
<dbReference type="Pfam" id="PF07729">
    <property type="entry name" value="FCD"/>
    <property type="match status" value="1"/>
</dbReference>
<evidence type="ECO:0000259" key="4">
    <source>
        <dbReference type="PROSITE" id="PS50949"/>
    </source>
</evidence>
<evidence type="ECO:0000256" key="3">
    <source>
        <dbReference type="ARBA" id="ARBA00023163"/>
    </source>
</evidence>
<dbReference type="PANTHER" id="PTHR43537:SF5">
    <property type="entry name" value="UXU OPERON TRANSCRIPTIONAL REGULATOR"/>
    <property type="match status" value="1"/>
</dbReference>
<dbReference type="SMART" id="SM00345">
    <property type="entry name" value="HTH_GNTR"/>
    <property type="match status" value="1"/>
</dbReference>
<dbReference type="Proteomes" id="UP000237350">
    <property type="component" value="Unassembled WGS sequence"/>
</dbReference>
<keyword evidence="2" id="KW-0238">DNA-binding</keyword>
<dbReference type="Pfam" id="PF00392">
    <property type="entry name" value="GntR"/>
    <property type="match status" value="1"/>
</dbReference>
<dbReference type="InterPro" id="IPR036388">
    <property type="entry name" value="WH-like_DNA-bd_sf"/>
</dbReference>
<evidence type="ECO:0000256" key="2">
    <source>
        <dbReference type="ARBA" id="ARBA00023125"/>
    </source>
</evidence>
<dbReference type="InterPro" id="IPR011711">
    <property type="entry name" value="GntR_C"/>
</dbReference>
<dbReference type="AlphaFoldDB" id="A0A2S4JU83"/>
<dbReference type="Gene3D" id="1.10.10.10">
    <property type="entry name" value="Winged helix-like DNA-binding domain superfamily/Winged helix DNA-binding domain"/>
    <property type="match status" value="1"/>
</dbReference>
<dbReference type="InterPro" id="IPR036390">
    <property type="entry name" value="WH_DNA-bd_sf"/>
</dbReference>
<dbReference type="InterPro" id="IPR000524">
    <property type="entry name" value="Tscrpt_reg_HTH_GntR"/>
</dbReference>
<dbReference type="GO" id="GO:0003677">
    <property type="term" value="F:DNA binding"/>
    <property type="evidence" value="ECO:0007669"/>
    <property type="project" value="UniProtKB-KW"/>
</dbReference>
<dbReference type="PROSITE" id="PS50949">
    <property type="entry name" value="HTH_GNTR"/>
    <property type="match status" value="1"/>
</dbReference>
<dbReference type="Gene3D" id="1.20.120.530">
    <property type="entry name" value="GntR ligand-binding domain-like"/>
    <property type="match status" value="1"/>
</dbReference>
<evidence type="ECO:0000313" key="6">
    <source>
        <dbReference type="Proteomes" id="UP000237350"/>
    </source>
</evidence>
<proteinExistence type="predicted"/>
<reference evidence="6" key="1">
    <citation type="submission" date="2015-12" db="EMBL/GenBank/DDBJ databases">
        <authorList>
            <person name="Lodha T.D."/>
            <person name="Chintalapati S."/>
            <person name="Chintalapati V.R."/>
            <person name="Sravanthi T."/>
        </authorList>
    </citation>
    <scope>NUCLEOTIDE SEQUENCE [LARGE SCALE GENOMIC DNA]</scope>
    <source>
        <strain evidence="6">JC133</strain>
    </source>
</reference>
<name>A0A2S4JU83_9SPIO</name>
<dbReference type="SUPFAM" id="SSF46785">
    <property type="entry name" value="Winged helix' DNA-binding domain"/>
    <property type="match status" value="1"/>
</dbReference>
<feature type="domain" description="HTH gntR-type" evidence="4">
    <location>
        <begin position="14"/>
        <end position="83"/>
    </location>
</feature>
<dbReference type="SUPFAM" id="SSF48008">
    <property type="entry name" value="GntR ligand-binding domain-like"/>
    <property type="match status" value="1"/>
</dbReference>
<keyword evidence="3" id="KW-0804">Transcription</keyword>
<dbReference type="SMART" id="SM00895">
    <property type="entry name" value="FCD"/>
    <property type="match status" value="1"/>
</dbReference>
<dbReference type="GO" id="GO:0003700">
    <property type="term" value="F:DNA-binding transcription factor activity"/>
    <property type="evidence" value="ECO:0007669"/>
    <property type="project" value="InterPro"/>
</dbReference>
<sequence length="247" mass="27906">MLGSLLDLKPVETKRASEVIYDQIKEMITSGRLKPGDRLPSERAMMEMLQRSRPTIREALRMLERTGLIRTVAGSNGAIVQKPNTRSVEQALETALQTQALSISEIWEYRHLNETAIVEWAADRRTARDLEALDSILGQARESLEDPEAFIKYDPLFHAALARASKNTVAYLLSQILASSMVTLLDQRMAELDMKIQQAMCRKVLAMHEDIVVALRARDKESARRAMEAHIEAFHEDLKPGSAFVYD</sequence>
<dbReference type="PANTHER" id="PTHR43537">
    <property type="entry name" value="TRANSCRIPTIONAL REGULATOR, GNTR FAMILY"/>
    <property type="match status" value="1"/>
</dbReference>
<evidence type="ECO:0000313" key="5">
    <source>
        <dbReference type="EMBL" id="POR03085.1"/>
    </source>
</evidence>
<keyword evidence="6" id="KW-1185">Reference proteome</keyword>
<dbReference type="EMBL" id="LPWH01000055">
    <property type="protein sequence ID" value="POR03085.1"/>
    <property type="molecule type" value="Genomic_DNA"/>
</dbReference>
<accession>A0A2S4JU83</accession>